<organism evidence="2 3">
    <name type="scientific">Cordyceps fumosorosea (strain ARSEF 2679)</name>
    <name type="common">Isaria fumosorosea</name>
    <dbReference type="NCBI Taxonomy" id="1081104"/>
    <lineage>
        <taxon>Eukaryota</taxon>
        <taxon>Fungi</taxon>
        <taxon>Dikarya</taxon>
        <taxon>Ascomycota</taxon>
        <taxon>Pezizomycotina</taxon>
        <taxon>Sordariomycetes</taxon>
        <taxon>Hypocreomycetidae</taxon>
        <taxon>Hypocreales</taxon>
        <taxon>Cordycipitaceae</taxon>
        <taxon>Cordyceps</taxon>
    </lineage>
</organism>
<evidence type="ECO:0000313" key="2">
    <source>
        <dbReference type="EMBL" id="OAA53733.1"/>
    </source>
</evidence>
<dbReference type="GeneID" id="30024964"/>
<protein>
    <recommendedName>
        <fullName evidence="4">HAUS augmin-like complex subunit 3 N-terminal domain-containing protein</fullName>
    </recommendedName>
</protein>
<dbReference type="Proteomes" id="UP000076744">
    <property type="component" value="Unassembled WGS sequence"/>
</dbReference>
<reference evidence="2 3" key="1">
    <citation type="journal article" date="2016" name="Genome Biol. Evol.">
        <title>Divergent and convergent evolution of fungal pathogenicity.</title>
        <authorList>
            <person name="Shang Y."/>
            <person name="Xiao G."/>
            <person name="Zheng P."/>
            <person name="Cen K."/>
            <person name="Zhan S."/>
            <person name="Wang C."/>
        </authorList>
    </citation>
    <scope>NUCLEOTIDE SEQUENCE [LARGE SCALE GENOMIC DNA]</scope>
    <source>
        <strain evidence="2 3">ARSEF 2679</strain>
    </source>
</reference>
<dbReference type="EMBL" id="AZHB01000033">
    <property type="protein sequence ID" value="OAA53733.1"/>
    <property type="molecule type" value="Genomic_DNA"/>
</dbReference>
<evidence type="ECO:0000256" key="1">
    <source>
        <dbReference type="SAM" id="MobiDB-lite"/>
    </source>
</evidence>
<name>A0A167LZT2_CORFA</name>
<evidence type="ECO:0000313" key="3">
    <source>
        <dbReference type="Proteomes" id="UP000076744"/>
    </source>
</evidence>
<feature type="region of interest" description="Disordered" evidence="1">
    <location>
        <begin position="409"/>
        <end position="444"/>
    </location>
</feature>
<keyword evidence="3" id="KW-1185">Reference proteome</keyword>
<dbReference type="OrthoDB" id="5314201at2759"/>
<proteinExistence type="predicted"/>
<evidence type="ECO:0008006" key="4">
    <source>
        <dbReference type="Google" id="ProtNLM"/>
    </source>
</evidence>
<feature type="compositionally biased region" description="Basic residues" evidence="1">
    <location>
        <begin position="426"/>
        <end position="443"/>
    </location>
</feature>
<sequence>MATQAEAETLLIAAAASHGLAIAPHQIRAVLAEHGDPAAEELACWAVSNLSADNLLTVDELSLYAQTHPSLRPPPPRYNSLDASGRVDSLLAELQDDDTTSPLPLPASHHHEALVAVVQDLTRSTDALGKQAETLRHRRAACERLVANRAQAHATRRDLEASRRLKLDSERVRIESEVPSLPAPRLVLPLARTSARQVCLGVNLHQILDSHLTHGLEFRIAELTNNDRPSSLHTSLDPILRSDDALLASLHKLGWELSEPDPEEAKSTDKLRETCLRLIKITVETIRTRLDTTYLTTLAAAQQAPDYTTADPDDVDALQAELESLYAEVLPVAQMSVEQQHLEPALAGVAARTGRGLRKTTSSLAYADRCLDHLLSRANALHARAELHAAHTRSVHRVVAIARDEMASDVLQPTTRETPSPAKPPSRSKRLSRDLSHHRRRSSGVHDFPVALDTLMQSLALPVESYGDGSNSPSAQIASLARILRERRQKDAAASRVAQDELEALAGERLADARRAVQRLRESVLAETPFGSAPGSLADPGIEQSVDVLAQEVRKARDKLDSVDMGDVGWGSLKRDEFIERWAR</sequence>
<gene>
    <name evidence="2" type="ORF">ISF_08672</name>
</gene>
<dbReference type="AlphaFoldDB" id="A0A167LZT2"/>
<dbReference type="RefSeq" id="XP_018700601.1">
    <property type="nucleotide sequence ID" value="XM_018852275.1"/>
</dbReference>
<accession>A0A167LZT2</accession>
<comment type="caution">
    <text evidence="2">The sequence shown here is derived from an EMBL/GenBank/DDBJ whole genome shotgun (WGS) entry which is preliminary data.</text>
</comment>